<dbReference type="RefSeq" id="WP_073045078.1">
    <property type="nucleotide sequence ID" value="NZ_FQUO01000012.1"/>
</dbReference>
<keyword evidence="1" id="KW-0812">Transmembrane</keyword>
<keyword evidence="4" id="KW-1185">Reference proteome</keyword>
<evidence type="ECO:0000313" key="4">
    <source>
        <dbReference type="Proteomes" id="UP000184368"/>
    </source>
</evidence>
<proteinExistence type="predicted"/>
<feature type="transmembrane region" description="Helical" evidence="1">
    <location>
        <begin position="68"/>
        <end position="86"/>
    </location>
</feature>
<feature type="transmembrane region" description="Helical" evidence="1">
    <location>
        <begin position="197"/>
        <end position="219"/>
    </location>
</feature>
<dbReference type="PANTHER" id="PTHR36435">
    <property type="entry name" value="SLR1288 PROTEIN"/>
    <property type="match status" value="1"/>
</dbReference>
<feature type="transmembrane region" description="Helical" evidence="1">
    <location>
        <begin position="12"/>
        <end position="36"/>
    </location>
</feature>
<evidence type="ECO:0000259" key="2">
    <source>
        <dbReference type="Pfam" id="PF02517"/>
    </source>
</evidence>
<dbReference type="Pfam" id="PF02517">
    <property type="entry name" value="Rce1-like"/>
    <property type="match status" value="1"/>
</dbReference>
<reference evidence="3 4" key="1">
    <citation type="submission" date="2016-11" db="EMBL/GenBank/DDBJ databases">
        <authorList>
            <person name="Jaros S."/>
            <person name="Januszkiewicz K."/>
            <person name="Wedrychowicz H."/>
        </authorList>
    </citation>
    <scope>NUCLEOTIDE SEQUENCE [LARGE SCALE GENOMIC DNA]</scope>
    <source>
        <strain evidence="3 4">DSM 26897</strain>
    </source>
</reference>
<dbReference type="GO" id="GO:0080120">
    <property type="term" value="P:CAAX-box protein maturation"/>
    <property type="evidence" value="ECO:0007669"/>
    <property type="project" value="UniProtKB-ARBA"/>
</dbReference>
<sequence length="320" mass="36096">MQTYLKTKPVWVQLLLFVGMAFGILMVIFLLGGSLLSQVTGISIMQMSDTAQWNYDNNNTLVMVRGMMLLQFLGLFLIPSLLFAYFSDPNPTAYIGLKNPVKPGYWIVGIAAMMLAIPLVEYLGLLNRNFPFGVETRLLIEKMEAEATRTLQFVLGRHTMFDLVINLIFIAAFAGIGEELFFRGIVQRLLIKSTRNAWLGILLAAFAFSFFHFQFYGFLPRLFLGVLLGAVYWYSGSLWTAILAHFLYDGVIIVVLHFHPQYTEASGFINQQQLPWLALASAVLVTAAIWWMKKSSTISYAAVYAGEELDSMQTPTNLNY</sequence>
<dbReference type="Proteomes" id="UP000184368">
    <property type="component" value="Unassembled WGS sequence"/>
</dbReference>
<dbReference type="InterPro" id="IPR003675">
    <property type="entry name" value="Rce1/LyrA-like_dom"/>
</dbReference>
<evidence type="ECO:0000256" key="1">
    <source>
        <dbReference type="SAM" id="Phobius"/>
    </source>
</evidence>
<protein>
    <recommendedName>
        <fullName evidence="2">CAAX prenyl protease 2/Lysostaphin resistance protein A-like domain-containing protein</fullName>
    </recommendedName>
</protein>
<keyword evidence="1" id="KW-1133">Transmembrane helix</keyword>
<feature type="transmembrane region" description="Helical" evidence="1">
    <location>
        <begin position="159"/>
        <end position="177"/>
    </location>
</feature>
<dbReference type="InterPro" id="IPR052710">
    <property type="entry name" value="CAAX_protease"/>
</dbReference>
<feature type="transmembrane region" description="Helical" evidence="1">
    <location>
        <begin position="231"/>
        <end position="254"/>
    </location>
</feature>
<dbReference type="EMBL" id="FQUO01000012">
    <property type="protein sequence ID" value="SHF82166.1"/>
    <property type="molecule type" value="Genomic_DNA"/>
</dbReference>
<dbReference type="PANTHER" id="PTHR36435:SF1">
    <property type="entry name" value="CAAX AMINO TERMINAL PROTEASE FAMILY PROTEIN"/>
    <property type="match status" value="1"/>
</dbReference>
<dbReference type="STRING" id="1302690.BUE76_04740"/>
<dbReference type="AlphaFoldDB" id="A0A1M5ESN9"/>
<gene>
    <name evidence="3" type="ORF">SAMN05444008_112170</name>
</gene>
<feature type="transmembrane region" description="Helical" evidence="1">
    <location>
        <begin position="274"/>
        <end position="292"/>
    </location>
</feature>
<name>A0A1M5ESN9_9BACT</name>
<dbReference type="OrthoDB" id="1523022at2"/>
<organism evidence="3 4">
    <name type="scientific">Cnuella takakiae</name>
    <dbReference type="NCBI Taxonomy" id="1302690"/>
    <lineage>
        <taxon>Bacteria</taxon>
        <taxon>Pseudomonadati</taxon>
        <taxon>Bacteroidota</taxon>
        <taxon>Chitinophagia</taxon>
        <taxon>Chitinophagales</taxon>
        <taxon>Chitinophagaceae</taxon>
        <taxon>Cnuella</taxon>
    </lineage>
</organism>
<evidence type="ECO:0000313" key="3">
    <source>
        <dbReference type="EMBL" id="SHF82166.1"/>
    </source>
</evidence>
<feature type="domain" description="CAAX prenyl protease 2/Lysostaphin resistance protein A-like" evidence="2">
    <location>
        <begin position="163"/>
        <end position="250"/>
    </location>
</feature>
<feature type="transmembrane region" description="Helical" evidence="1">
    <location>
        <begin position="106"/>
        <end position="125"/>
    </location>
</feature>
<accession>A0A1M5ESN9</accession>
<dbReference type="GO" id="GO:0004175">
    <property type="term" value="F:endopeptidase activity"/>
    <property type="evidence" value="ECO:0007669"/>
    <property type="project" value="UniProtKB-ARBA"/>
</dbReference>
<keyword evidence="1" id="KW-0472">Membrane</keyword>